<keyword evidence="5 7" id="KW-1133">Transmembrane helix</keyword>
<feature type="transmembrane region" description="Helical" evidence="7">
    <location>
        <begin position="20"/>
        <end position="41"/>
    </location>
</feature>
<evidence type="ECO:0000313" key="8">
    <source>
        <dbReference type="EMBL" id="QNO16238.1"/>
    </source>
</evidence>
<comment type="similarity">
    <text evidence="2">Belongs to the UPF0718 family.</text>
</comment>
<keyword evidence="3" id="KW-1003">Cell membrane</keyword>
<comment type="subcellular location">
    <subcellularLocation>
        <location evidence="1">Cell membrane</location>
        <topology evidence="1">Multi-pass membrane protein</topology>
    </subcellularLocation>
</comment>
<feature type="transmembrane region" description="Helical" evidence="7">
    <location>
        <begin position="231"/>
        <end position="253"/>
    </location>
</feature>
<name>A0A7G9WC26_ALKCA</name>
<sequence>MSKIIDISFVTWSLMKETAFWFLIGLIIAGIIHQFIPQRFLQKILGGRGIFPIFWASGLGVLLPVCSCGIIPVAVALHKKGVAVGPALALCVSAPAVNPAAFGLALTTLGYPVTMGYLLTVIGAALILGIVANKTVAPVQYISEKKKCGCCNNGSHDKHKSSLLNGFKWSFNTLAVELAPALVYGFLVAGVMMVIIPEDIIKSALGFSGIIAYPLTAFVGVFMFVCNVGAIPFVASLLSQGALPGIAIVFLITGPATNTGQLFLLNKAFGSKAMLLYAFIVPSISILGASIFGMVKPDLEVSINLTNTSGHDGTVWGILFVFVLIFALLKENRKHNH</sequence>
<accession>A0A7G9WC26</accession>
<dbReference type="Proteomes" id="UP000516160">
    <property type="component" value="Chromosome"/>
</dbReference>
<evidence type="ECO:0000256" key="6">
    <source>
        <dbReference type="ARBA" id="ARBA00023136"/>
    </source>
</evidence>
<dbReference type="EMBL" id="CP058559">
    <property type="protein sequence ID" value="QNO16238.1"/>
    <property type="molecule type" value="Genomic_DNA"/>
</dbReference>
<dbReference type="InterPro" id="IPR005524">
    <property type="entry name" value="DUF318"/>
</dbReference>
<evidence type="ECO:0000256" key="1">
    <source>
        <dbReference type="ARBA" id="ARBA00004651"/>
    </source>
</evidence>
<dbReference type="InterPro" id="IPR052923">
    <property type="entry name" value="UPF0718"/>
</dbReference>
<organism evidence="8 9">
    <name type="scientific">Alkalicella caledoniensis</name>
    <dbReference type="NCBI Taxonomy" id="2731377"/>
    <lineage>
        <taxon>Bacteria</taxon>
        <taxon>Bacillati</taxon>
        <taxon>Bacillota</taxon>
        <taxon>Clostridia</taxon>
        <taxon>Eubacteriales</taxon>
        <taxon>Proteinivoracaceae</taxon>
        <taxon>Alkalicella</taxon>
    </lineage>
</organism>
<dbReference type="GO" id="GO:0005886">
    <property type="term" value="C:plasma membrane"/>
    <property type="evidence" value="ECO:0007669"/>
    <property type="project" value="UniProtKB-SubCell"/>
</dbReference>
<dbReference type="RefSeq" id="WP_213166631.1">
    <property type="nucleotide sequence ID" value="NZ_CP058559.1"/>
</dbReference>
<evidence type="ECO:0000256" key="5">
    <source>
        <dbReference type="ARBA" id="ARBA00022989"/>
    </source>
</evidence>
<feature type="transmembrane region" description="Helical" evidence="7">
    <location>
        <begin position="113"/>
        <end position="132"/>
    </location>
</feature>
<keyword evidence="6 7" id="KW-0472">Membrane</keyword>
<dbReference type="Pfam" id="PF03773">
    <property type="entry name" value="ArsP_1"/>
    <property type="match status" value="1"/>
</dbReference>
<dbReference type="AlphaFoldDB" id="A0A7G9WC26"/>
<dbReference type="KEGG" id="acae:HYG86_16400"/>
<evidence type="ECO:0000256" key="4">
    <source>
        <dbReference type="ARBA" id="ARBA00022692"/>
    </source>
</evidence>
<dbReference type="PANTHER" id="PTHR34184">
    <property type="entry name" value="UPF0718 PROTEIN YCGR"/>
    <property type="match status" value="1"/>
</dbReference>
<feature type="transmembrane region" description="Helical" evidence="7">
    <location>
        <begin position="178"/>
        <end position="197"/>
    </location>
</feature>
<reference evidence="8 9" key="1">
    <citation type="submission" date="2020-07" db="EMBL/GenBank/DDBJ databases">
        <title>Alkalicella. sp. LB2 genome.</title>
        <authorList>
            <person name="Postec A."/>
            <person name="Quemeneur M."/>
        </authorList>
    </citation>
    <scope>NUCLEOTIDE SEQUENCE [LARGE SCALE GENOMIC DNA]</scope>
    <source>
        <strain evidence="8 9">LB2</strain>
    </source>
</reference>
<keyword evidence="4 7" id="KW-0812">Transmembrane</keyword>
<evidence type="ECO:0000256" key="7">
    <source>
        <dbReference type="SAM" id="Phobius"/>
    </source>
</evidence>
<feature type="transmembrane region" description="Helical" evidence="7">
    <location>
        <begin position="53"/>
        <end position="77"/>
    </location>
</feature>
<keyword evidence="9" id="KW-1185">Reference proteome</keyword>
<evidence type="ECO:0000313" key="9">
    <source>
        <dbReference type="Proteomes" id="UP000516160"/>
    </source>
</evidence>
<dbReference type="PANTHER" id="PTHR34184:SF4">
    <property type="entry name" value="UPF0718 PROTEIN YCGR"/>
    <property type="match status" value="1"/>
</dbReference>
<feature type="transmembrane region" description="Helical" evidence="7">
    <location>
        <begin position="313"/>
        <end position="329"/>
    </location>
</feature>
<feature type="transmembrane region" description="Helical" evidence="7">
    <location>
        <begin position="274"/>
        <end position="293"/>
    </location>
</feature>
<feature type="transmembrane region" description="Helical" evidence="7">
    <location>
        <begin position="83"/>
        <end position="106"/>
    </location>
</feature>
<evidence type="ECO:0000256" key="2">
    <source>
        <dbReference type="ARBA" id="ARBA00006386"/>
    </source>
</evidence>
<evidence type="ECO:0000256" key="3">
    <source>
        <dbReference type="ARBA" id="ARBA00022475"/>
    </source>
</evidence>
<proteinExistence type="inferred from homology"/>
<protein>
    <submittedName>
        <fullName evidence="8">Permease</fullName>
    </submittedName>
</protein>
<feature type="transmembrane region" description="Helical" evidence="7">
    <location>
        <begin position="204"/>
        <end position="225"/>
    </location>
</feature>
<gene>
    <name evidence="8" type="ORF">HYG86_16400</name>
</gene>